<dbReference type="AlphaFoldDB" id="A0A8J2SHM1"/>
<comment type="caution">
    <text evidence="1">The sequence shown here is derived from an EMBL/GenBank/DDBJ whole genome shotgun (WGS) entry which is preliminary data.</text>
</comment>
<name>A0A8J2SHM1_9STRA</name>
<evidence type="ECO:0000313" key="1">
    <source>
        <dbReference type="EMBL" id="CAH0372763.1"/>
    </source>
</evidence>
<evidence type="ECO:0000313" key="2">
    <source>
        <dbReference type="Proteomes" id="UP000789595"/>
    </source>
</evidence>
<sequence length="343" mass="37816">MLRRLVAFAAWGVGGRAGSSPRPRFASMCIAAPSLAPKEREALARRCALHACSLSLTTAPRDPPLVLVSGLAAHQVAAIERAGAETVESPGLPPWNASGDVWRRRPPALAASKEPARLYTYHKLHAWDPRVVKGAPRVAFVDADAIYVRNASALLEIEPPSAFYLRDACRPPNIPWHRWDPGIEIDGEPVPKARAYWNTGVVVYEPDATVARDLWRLYATGDFASLDPDQYVCEGDLLQTYYWRRWRGSRPHVLNAAWNFRGYKCSYADVADASRVRVVHKEERRAITLIFDACEHVRAPPRGARPRFLEELVSALDVGACRSPAAAAALRRTCPDQAQGGVG</sequence>
<protein>
    <submittedName>
        <fullName evidence="1">Uncharacterized protein</fullName>
    </submittedName>
</protein>
<keyword evidence="2" id="KW-1185">Reference proteome</keyword>
<dbReference type="EMBL" id="CAKKNE010000003">
    <property type="protein sequence ID" value="CAH0372763.1"/>
    <property type="molecule type" value="Genomic_DNA"/>
</dbReference>
<dbReference type="OrthoDB" id="10383280at2759"/>
<dbReference type="Proteomes" id="UP000789595">
    <property type="component" value="Unassembled WGS sequence"/>
</dbReference>
<proteinExistence type="predicted"/>
<dbReference type="InterPro" id="IPR029044">
    <property type="entry name" value="Nucleotide-diphossugar_trans"/>
</dbReference>
<gene>
    <name evidence="1" type="ORF">PECAL_3P27930</name>
</gene>
<reference evidence="1" key="1">
    <citation type="submission" date="2021-11" db="EMBL/GenBank/DDBJ databases">
        <authorList>
            <consortium name="Genoscope - CEA"/>
            <person name="William W."/>
        </authorList>
    </citation>
    <scope>NUCLEOTIDE SEQUENCE</scope>
</reference>
<dbReference type="SUPFAM" id="SSF53448">
    <property type="entry name" value="Nucleotide-diphospho-sugar transferases"/>
    <property type="match status" value="1"/>
</dbReference>
<dbReference type="Gene3D" id="3.90.550.10">
    <property type="entry name" value="Spore Coat Polysaccharide Biosynthesis Protein SpsA, Chain A"/>
    <property type="match status" value="1"/>
</dbReference>
<organism evidence="1 2">
    <name type="scientific">Pelagomonas calceolata</name>
    <dbReference type="NCBI Taxonomy" id="35677"/>
    <lineage>
        <taxon>Eukaryota</taxon>
        <taxon>Sar</taxon>
        <taxon>Stramenopiles</taxon>
        <taxon>Ochrophyta</taxon>
        <taxon>Pelagophyceae</taxon>
        <taxon>Pelagomonadales</taxon>
        <taxon>Pelagomonadaceae</taxon>
        <taxon>Pelagomonas</taxon>
    </lineage>
</organism>
<accession>A0A8J2SHM1</accession>